<dbReference type="GeneID" id="41602532"/>
<evidence type="ECO:0000313" key="1">
    <source>
        <dbReference type="EMBL" id="AKB15522.1"/>
    </source>
</evidence>
<gene>
    <name evidence="1" type="ORF">MSTHC_1204</name>
</gene>
<dbReference type="KEGG" id="mthe:MSTHC_1204"/>
<dbReference type="HOGENOM" id="CLU_110112_0_0_2"/>
<dbReference type="RefSeq" id="WP_048167827.1">
    <property type="nucleotide sequence ID" value="NZ_CP009502.1"/>
</dbReference>
<evidence type="ECO:0008006" key="3">
    <source>
        <dbReference type="Google" id="ProtNLM"/>
    </source>
</evidence>
<dbReference type="EMBL" id="CP009502">
    <property type="protein sequence ID" value="AKB15522.1"/>
    <property type="molecule type" value="Genomic_DNA"/>
</dbReference>
<sequence>MTKEIEVECPSCSPEEEVRHEVLKEGPSPLVRCLECGHVHVAEIKTPKSVTLKVVVSKMDVSNTYKTELDSETILQVGDELVVDDEETGVVVPILITALDAGGKRVQLARAEDTETIWGRAIDEVTVKFSAQSGTGITEVIEKRVPGDYEFVVGAEEKAGNKRLLITKIKIRDGGFRSRKGDVVLAKYVKRIFARKIGEGSGQREFRRGPW</sequence>
<evidence type="ECO:0000313" key="2">
    <source>
        <dbReference type="Proteomes" id="UP000056925"/>
    </source>
</evidence>
<dbReference type="PANTHER" id="PTHR42195:SF1">
    <property type="entry name" value="ZINC FINGER PROTEIN"/>
    <property type="match status" value="1"/>
</dbReference>
<dbReference type="Proteomes" id="UP000056925">
    <property type="component" value="Chromosome"/>
</dbReference>
<proteinExistence type="predicted"/>
<dbReference type="InterPro" id="IPR012041">
    <property type="entry name" value="Znf_CPxCG-like"/>
</dbReference>
<dbReference type="Pfam" id="PF19769">
    <property type="entry name" value="CPxCG_zf"/>
    <property type="match status" value="1"/>
</dbReference>
<reference evidence="1 2" key="1">
    <citation type="submission" date="2014-07" db="EMBL/GenBank/DDBJ databases">
        <title>Methanogenic archaea and the global carbon cycle.</title>
        <authorList>
            <person name="Henriksen J.R."/>
            <person name="Luke J."/>
            <person name="Reinhart S."/>
            <person name="Benedict M.N."/>
            <person name="Youngblut N.D."/>
            <person name="Metcalf M.E."/>
            <person name="Whitaker R.J."/>
            <person name="Metcalf W.W."/>
        </authorList>
    </citation>
    <scope>NUCLEOTIDE SEQUENCE [LARGE SCALE GENOMIC DNA]</scope>
    <source>
        <strain evidence="1 2">CHTI-55</strain>
    </source>
</reference>
<dbReference type="PATRIC" id="fig|1434121.4.peg.1487"/>
<accession>A0A0E3L0N0</accession>
<name>A0A0E3L0N0_METTE</name>
<dbReference type="PIRSF" id="PIRSF015877">
    <property type="entry name" value="UCP015877"/>
    <property type="match status" value="1"/>
</dbReference>
<organism evidence="1 2">
    <name type="scientific">Methanosarcina thermophila CHTI-55</name>
    <dbReference type="NCBI Taxonomy" id="1434121"/>
    <lineage>
        <taxon>Archaea</taxon>
        <taxon>Methanobacteriati</taxon>
        <taxon>Methanobacteriota</taxon>
        <taxon>Stenosarchaea group</taxon>
        <taxon>Methanomicrobia</taxon>
        <taxon>Methanosarcinales</taxon>
        <taxon>Methanosarcinaceae</taxon>
        <taxon>Methanosarcina</taxon>
    </lineage>
</organism>
<protein>
    <recommendedName>
        <fullName evidence="3">Zn-finger protein</fullName>
    </recommendedName>
</protein>
<dbReference type="AlphaFoldDB" id="A0A0E3L0N0"/>
<dbReference type="PANTHER" id="PTHR42195">
    <property type="entry name" value="UCP015877 FAMILY PROTEIN"/>
    <property type="match status" value="1"/>
</dbReference>